<evidence type="ECO:0000256" key="1">
    <source>
        <dbReference type="SAM" id="MobiDB-lite"/>
    </source>
</evidence>
<dbReference type="RefSeq" id="WP_127078304.1">
    <property type="nucleotide sequence ID" value="NZ_RSCL01000001.1"/>
</dbReference>
<reference evidence="2" key="2">
    <citation type="journal article" date="2019" name="Genome Biol. Evol.">
        <title>Day and night: Metabolic profiles and evolutionary relationships of six axenic non-marine cyanobacteria.</title>
        <authorList>
            <person name="Will S.E."/>
            <person name="Henke P."/>
            <person name="Boedeker C."/>
            <person name="Huang S."/>
            <person name="Brinkmann H."/>
            <person name="Rohde M."/>
            <person name="Jarek M."/>
            <person name="Friedl T."/>
            <person name="Seufert S."/>
            <person name="Schumacher M."/>
            <person name="Overmann J."/>
            <person name="Neumann-Schaal M."/>
            <person name="Petersen J."/>
        </authorList>
    </citation>
    <scope>NUCLEOTIDE SEQUENCE [LARGE SCALE GENOMIC DNA]</scope>
    <source>
        <strain evidence="2">PCC 7102</strain>
    </source>
</reference>
<name>A0A3S1BDL9_9CYAN</name>
<comment type="caution">
    <text evidence="2">The sequence shown here is derived from an EMBL/GenBank/DDBJ whole genome shotgun (WGS) entry which is preliminary data.</text>
</comment>
<sequence length="78" mass="8647">MKLTTGATTGKNPTPETIREGSVRMEQHPQYEETIKQIKAAGFEIRISNDACAEVKEVVDLNGNVLRVEKVLYSPSDI</sequence>
<proteinExistence type="predicted"/>
<dbReference type="OrthoDB" id="583084at2"/>
<feature type="compositionally biased region" description="Polar residues" evidence="1">
    <location>
        <begin position="1"/>
        <end position="15"/>
    </location>
</feature>
<reference evidence="2" key="1">
    <citation type="submission" date="2018-12" db="EMBL/GenBank/DDBJ databases">
        <authorList>
            <person name="Will S."/>
            <person name="Neumann-Schaal M."/>
            <person name="Henke P."/>
        </authorList>
    </citation>
    <scope>NUCLEOTIDE SEQUENCE</scope>
    <source>
        <strain evidence="2">PCC 7102</strain>
    </source>
</reference>
<feature type="region of interest" description="Disordered" evidence="1">
    <location>
        <begin position="1"/>
        <end position="25"/>
    </location>
</feature>
<protein>
    <submittedName>
        <fullName evidence="2">Uncharacterized protein</fullName>
    </submittedName>
</protein>
<accession>A0A3S1BDL9</accession>
<evidence type="ECO:0000313" key="2">
    <source>
        <dbReference type="EMBL" id="RUT09888.1"/>
    </source>
</evidence>
<gene>
    <name evidence="2" type="ORF">DSM106972_003830</name>
</gene>
<evidence type="ECO:0000313" key="3">
    <source>
        <dbReference type="Proteomes" id="UP000271624"/>
    </source>
</evidence>
<organism evidence="2 3">
    <name type="scientific">Dulcicalothrix desertica PCC 7102</name>
    <dbReference type="NCBI Taxonomy" id="232991"/>
    <lineage>
        <taxon>Bacteria</taxon>
        <taxon>Bacillati</taxon>
        <taxon>Cyanobacteriota</taxon>
        <taxon>Cyanophyceae</taxon>
        <taxon>Nostocales</taxon>
        <taxon>Calotrichaceae</taxon>
        <taxon>Dulcicalothrix</taxon>
    </lineage>
</organism>
<dbReference type="EMBL" id="RSCL01000001">
    <property type="protein sequence ID" value="RUT09888.1"/>
    <property type="molecule type" value="Genomic_DNA"/>
</dbReference>
<keyword evidence="3" id="KW-1185">Reference proteome</keyword>
<dbReference type="Proteomes" id="UP000271624">
    <property type="component" value="Unassembled WGS sequence"/>
</dbReference>
<dbReference type="AlphaFoldDB" id="A0A3S1BDL9"/>